<protein>
    <recommendedName>
        <fullName evidence="2">Cathepsin propeptide inhibitor domain-containing protein</fullName>
    </recommendedName>
</protein>
<dbReference type="AlphaFoldDB" id="A0ABC8YEM5"/>
<dbReference type="InterPro" id="IPR013201">
    <property type="entry name" value="Prot_inhib_I29"/>
</dbReference>
<dbReference type="SUPFAM" id="SSF54001">
    <property type="entry name" value="Cysteine proteinases"/>
    <property type="match status" value="2"/>
</dbReference>
<gene>
    <name evidence="3" type="ORF">URODEC1_LOCUS33788</name>
</gene>
<dbReference type="Pfam" id="PF08246">
    <property type="entry name" value="Inhibitor_I29"/>
    <property type="match status" value="2"/>
</dbReference>
<evidence type="ECO:0000313" key="3">
    <source>
        <dbReference type="EMBL" id="CAL4942815.1"/>
    </source>
</evidence>
<dbReference type="EMBL" id="OZ075126">
    <property type="protein sequence ID" value="CAL4942815.1"/>
    <property type="molecule type" value="Genomic_DNA"/>
</dbReference>
<keyword evidence="1" id="KW-0732">Signal</keyword>
<reference evidence="3" key="1">
    <citation type="submission" date="2024-10" db="EMBL/GenBank/DDBJ databases">
        <authorList>
            <person name="Ryan C."/>
        </authorList>
    </citation>
    <scope>NUCLEOTIDE SEQUENCE [LARGE SCALE GENOMIC DNA]</scope>
</reference>
<feature type="domain" description="Cathepsin propeptide inhibitor" evidence="2">
    <location>
        <begin position="119"/>
        <end position="176"/>
    </location>
</feature>
<accession>A0ABC8YEM5</accession>
<feature type="signal peptide" evidence="1">
    <location>
        <begin position="1"/>
        <end position="23"/>
    </location>
</feature>
<evidence type="ECO:0000256" key="1">
    <source>
        <dbReference type="SAM" id="SignalP"/>
    </source>
</evidence>
<proteinExistence type="predicted"/>
<organism evidence="3 4">
    <name type="scientific">Urochloa decumbens</name>
    <dbReference type="NCBI Taxonomy" id="240449"/>
    <lineage>
        <taxon>Eukaryota</taxon>
        <taxon>Viridiplantae</taxon>
        <taxon>Streptophyta</taxon>
        <taxon>Embryophyta</taxon>
        <taxon>Tracheophyta</taxon>
        <taxon>Spermatophyta</taxon>
        <taxon>Magnoliopsida</taxon>
        <taxon>Liliopsida</taxon>
        <taxon>Poales</taxon>
        <taxon>Poaceae</taxon>
        <taxon>PACMAD clade</taxon>
        <taxon>Panicoideae</taxon>
        <taxon>Panicodae</taxon>
        <taxon>Paniceae</taxon>
        <taxon>Melinidinae</taxon>
        <taxon>Urochloa</taxon>
    </lineage>
</organism>
<dbReference type="Proteomes" id="UP001497457">
    <property type="component" value="Chromosome 16b"/>
</dbReference>
<feature type="chain" id="PRO_5044774830" description="Cathepsin propeptide inhibitor domain-containing protein" evidence="1">
    <location>
        <begin position="24"/>
        <end position="243"/>
    </location>
</feature>
<name>A0ABC8YEM5_9POAL</name>
<keyword evidence="4" id="KW-1185">Reference proteome</keyword>
<sequence>MRGSTAALMAAALLILLLSPALLMLLLSPTAPDTYEQDTRRMFVEWKAKYKKTYKYAGEEECRYALFKNARRYVARANAAGVTSTGLNGLSDLASEEISRGHRVRMGERSYEEETRRMFVGWKAKYVKTYRDVGEEECRYRLFKANRRVVVKLNADAAGETAYGLNQFGDFTNEEVRESCDGRGGEMEGNLSARCQAAVARDVVYGEYERLLRSQVCQCIASELKQTESGGSAIPGDEAYMQI</sequence>
<evidence type="ECO:0000313" key="4">
    <source>
        <dbReference type="Proteomes" id="UP001497457"/>
    </source>
</evidence>
<evidence type="ECO:0000259" key="2">
    <source>
        <dbReference type="SMART" id="SM00848"/>
    </source>
</evidence>
<dbReference type="Gene3D" id="1.10.287.2250">
    <property type="match status" value="2"/>
</dbReference>
<feature type="domain" description="Cathepsin propeptide inhibitor" evidence="2">
    <location>
        <begin position="43"/>
        <end position="98"/>
    </location>
</feature>
<dbReference type="InterPro" id="IPR038765">
    <property type="entry name" value="Papain-like_cys_pep_sf"/>
</dbReference>
<dbReference type="SMART" id="SM00848">
    <property type="entry name" value="Inhibitor_I29"/>
    <property type="match status" value="2"/>
</dbReference>